<organism evidence="2">
    <name type="scientific">Sesamum angustifolium</name>
    <dbReference type="NCBI Taxonomy" id="2727405"/>
    <lineage>
        <taxon>Eukaryota</taxon>
        <taxon>Viridiplantae</taxon>
        <taxon>Streptophyta</taxon>
        <taxon>Embryophyta</taxon>
        <taxon>Tracheophyta</taxon>
        <taxon>Spermatophyta</taxon>
        <taxon>Magnoliopsida</taxon>
        <taxon>eudicotyledons</taxon>
        <taxon>Gunneridae</taxon>
        <taxon>Pentapetalae</taxon>
        <taxon>asterids</taxon>
        <taxon>lamiids</taxon>
        <taxon>Lamiales</taxon>
        <taxon>Pedaliaceae</taxon>
        <taxon>Sesamum</taxon>
    </lineage>
</organism>
<reference evidence="2" key="2">
    <citation type="journal article" date="2024" name="Plant">
        <title>Genomic evolution and insights into agronomic trait innovations of Sesamum species.</title>
        <authorList>
            <person name="Miao H."/>
            <person name="Wang L."/>
            <person name="Qu L."/>
            <person name="Liu H."/>
            <person name="Sun Y."/>
            <person name="Le M."/>
            <person name="Wang Q."/>
            <person name="Wei S."/>
            <person name="Zheng Y."/>
            <person name="Lin W."/>
            <person name="Duan Y."/>
            <person name="Cao H."/>
            <person name="Xiong S."/>
            <person name="Wang X."/>
            <person name="Wei L."/>
            <person name="Li C."/>
            <person name="Ma Q."/>
            <person name="Ju M."/>
            <person name="Zhao R."/>
            <person name="Li G."/>
            <person name="Mu C."/>
            <person name="Tian Q."/>
            <person name="Mei H."/>
            <person name="Zhang T."/>
            <person name="Gao T."/>
            <person name="Zhang H."/>
        </authorList>
    </citation>
    <scope>NUCLEOTIDE SEQUENCE</scope>
    <source>
        <strain evidence="2">G01</strain>
    </source>
</reference>
<evidence type="ECO:0000256" key="1">
    <source>
        <dbReference type="SAM" id="MobiDB-lite"/>
    </source>
</evidence>
<evidence type="ECO:0000313" key="2">
    <source>
        <dbReference type="EMBL" id="KAL0314513.1"/>
    </source>
</evidence>
<protein>
    <submittedName>
        <fullName evidence="2">Uncharacterized protein</fullName>
    </submittedName>
</protein>
<comment type="caution">
    <text evidence="2">The sequence shown here is derived from an EMBL/GenBank/DDBJ whole genome shotgun (WGS) entry which is preliminary data.</text>
</comment>
<dbReference type="PANTHER" id="PTHR33168">
    <property type="entry name" value="STRESS INDUCED PROTEIN-RELATED"/>
    <property type="match status" value="1"/>
</dbReference>
<reference evidence="2" key="1">
    <citation type="submission" date="2020-06" db="EMBL/GenBank/DDBJ databases">
        <authorList>
            <person name="Li T."/>
            <person name="Hu X."/>
            <person name="Zhang T."/>
            <person name="Song X."/>
            <person name="Zhang H."/>
            <person name="Dai N."/>
            <person name="Sheng W."/>
            <person name="Hou X."/>
            <person name="Wei L."/>
        </authorList>
    </citation>
    <scope>NUCLEOTIDE SEQUENCE</scope>
    <source>
        <strain evidence="2">G01</strain>
        <tissue evidence="2">Leaf</tissue>
    </source>
</reference>
<accession>A0AAW2L8T7</accession>
<sequence length="112" mass="12752">MAQKYSSPEKSIGDPDDEMSSCWGRFVLILSRKRGPRKSRKTKNSSSCFSFSKSGRRAQQFGAFRYSPLSYAQNFDEGHEWEDDDQDAFFRGFSSRYAVPVSSSADSNHENV</sequence>
<gene>
    <name evidence="2" type="ORF">Sangu_2295700</name>
</gene>
<feature type="region of interest" description="Disordered" evidence="1">
    <location>
        <begin position="1"/>
        <end position="20"/>
    </location>
</feature>
<proteinExistence type="predicted"/>
<name>A0AAW2L8T7_9LAMI</name>
<dbReference type="EMBL" id="JACGWK010000015">
    <property type="protein sequence ID" value="KAL0314513.1"/>
    <property type="molecule type" value="Genomic_DNA"/>
</dbReference>
<dbReference type="AlphaFoldDB" id="A0AAW2L8T7"/>